<evidence type="ECO:0000313" key="2">
    <source>
        <dbReference type="EMBL" id="KKY25341.1"/>
    </source>
</evidence>
<dbReference type="AlphaFoldDB" id="A0A0G2ET69"/>
<dbReference type="Proteomes" id="UP000053317">
    <property type="component" value="Unassembled WGS sequence"/>
</dbReference>
<feature type="compositionally biased region" description="Polar residues" evidence="1">
    <location>
        <begin position="80"/>
        <end position="92"/>
    </location>
</feature>
<evidence type="ECO:0000256" key="1">
    <source>
        <dbReference type="SAM" id="MobiDB-lite"/>
    </source>
</evidence>
<reference evidence="2 3" key="1">
    <citation type="submission" date="2015-05" db="EMBL/GenBank/DDBJ databases">
        <title>Distinctive expansion of gene families associated with plant cell wall degradation and secondary metabolism in the genomes of grapevine trunk pathogens.</title>
        <authorList>
            <person name="Lawrence D.P."/>
            <person name="Travadon R."/>
            <person name="Rolshausen P.E."/>
            <person name="Baumgartner K."/>
        </authorList>
    </citation>
    <scope>NUCLEOTIDE SEQUENCE [LARGE SCALE GENOMIC DNA]</scope>
    <source>
        <strain evidence="2">UCRPC4</strain>
    </source>
</reference>
<feature type="region of interest" description="Disordered" evidence="1">
    <location>
        <begin position="75"/>
        <end position="107"/>
    </location>
</feature>
<reference evidence="2 3" key="2">
    <citation type="submission" date="2015-05" db="EMBL/GenBank/DDBJ databases">
        <authorList>
            <person name="Morales-Cruz A."/>
            <person name="Amrine K.C."/>
            <person name="Cantu D."/>
        </authorList>
    </citation>
    <scope>NUCLEOTIDE SEQUENCE [LARGE SCALE GENOMIC DNA]</scope>
    <source>
        <strain evidence="2">UCRPC4</strain>
    </source>
</reference>
<evidence type="ECO:0000313" key="3">
    <source>
        <dbReference type="Proteomes" id="UP000053317"/>
    </source>
</evidence>
<feature type="compositionally biased region" description="Low complexity" evidence="1">
    <location>
        <begin position="93"/>
        <end position="104"/>
    </location>
</feature>
<name>A0A0G2ET69_PHACM</name>
<organism evidence="2 3">
    <name type="scientific">Phaeomoniella chlamydospora</name>
    <name type="common">Phaeoacremonium chlamydosporum</name>
    <dbReference type="NCBI Taxonomy" id="158046"/>
    <lineage>
        <taxon>Eukaryota</taxon>
        <taxon>Fungi</taxon>
        <taxon>Dikarya</taxon>
        <taxon>Ascomycota</taxon>
        <taxon>Pezizomycotina</taxon>
        <taxon>Eurotiomycetes</taxon>
        <taxon>Chaetothyriomycetidae</taxon>
        <taxon>Phaeomoniellales</taxon>
        <taxon>Phaeomoniellaceae</taxon>
        <taxon>Phaeomoniella</taxon>
    </lineage>
</organism>
<dbReference type="EMBL" id="LCWF01000043">
    <property type="protein sequence ID" value="KKY25341.1"/>
    <property type="molecule type" value="Genomic_DNA"/>
</dbReference>
<keyword evidence="3" id="KW-1185">Reference proteome</keyword>
<accession>A0A0G2ET69</accession>
<protein>
    <submittedName>
        <fullName evidence="2">Uncharacterized protein</fullName>
    </submittedName>
</protein>
<gene>
    <name evidence="2" type="ORF">UCRPC4_g01865</name>
</gene>
<proteinExistence type="predicted"/>
<sequence length="163" mass="18263">MINFIQPTAIMGTLKRAADDLELLRPQKVMKLSALQTVTEDKKKIPIHENSKFVEELLEAIPGTSILELEGNDKDEANKENFNPHNNCTTGNSTYHHSQTSSSTPLQERSLDVMNMADNDLHCNTAGTLSIVNRPISCQQNVESHEREQVTLQSVKGKCKTRF</sequence>
<comment type="caution">
    <text evidence="2">The sequence shown here is derived from an EMBL/GenBank/DDBJ whole genome shotgun (WGS) entry which is preliminary data.</text>
</comment>